<feature type="compositionally biased region" description="Polar residues" evidence="1">
    <location>
        <begin position="121"/>
        <end position="138"/>
    </location>
</feature>
<feature type="compositionally biased region" description="Polar residues" evidence="1">
    <location>
        <begin position="13"/>
        <end position="23"/>
    </location>
</feature>
<feature type="compositionally biased region" description="Polar residues" evidence="1">
    <location>
        <begin position="46"/>
        <end position="60"/>
    </location>
</feature>
<gene>
    <name evidence="2" type="ORF">OKIOD_LOCUS13865</name>
</gene>
<proteinExistence type="predicted"/>
<organism evidence="2 3">
    <name type="scientific">Oikopleura dioica</name>
    <name type="common">Tunicate</name>
    <dbReference type="NCBI Taxonomy" id="34765"/>
    <lineage>
        <taxon>Eukaryota</taxon>
        <taxon>Metazoa</taxon>
        <taxon>Chordata</taxon>
        <taxon>Tunicata</taxon>
        <taxon>Appendicularia</taxon>
        <taxon>Copelata</taxon>
        <taxon>Oikopleuridae</taxon>
        <taxon>Oikopleura</taxon>
    </lineage>
</organism>
<evidence type="ECO:0000313" key="2">
    <source>
        <dbReference type="EMBL" id="CAG5110727.1"/>
    </source>
</evidence>
<feature type="region of interest" description="Disordered" evidence="1">
    <location>
        <begin position="169"/>
        <end position="189"/>
    </location>
</feature>
<evidence type="ECO:0000313" key="3">
    <source>
        <dbReference type="Proteomes" id="UP001158576"/>
    </source>
</evidence>
<dbReference type="Proteomes" id="UP001158576">
    <property type="component" value="Chromosome 2"/>
</dbReference>
<accession>A0ABN7T579</accession>
<dbReference type="EMBL" id="OU015567">
    <property type="protein sequence ID" value="CAG5110727.1"/>
    <property type="molecule type" value="Genomic_DNA"/>
</dbReference>
<feature type="compositionally biased region" description="Basic and acidic residues" evidence="1">
    <location>
        <begin position="26"/>
        <end position="38"/>
    </location>
</feature>
<protein>
    <submittedName>
        <fullName evidence="2">Oidioi.mRNA.OKI2018_I69.chr2.g5100.t1.cds</fullName>
    </submittedName>
</protein>
<keyword evidence="3" id="KW-1185">Reference proteome</keyword>
<name>A0ABN7T579_OIKDI</name>
<sequence>MVKTLSISEKKSGNTQSVRQIYSNGDGKEQCEQERRDTVDDEHQETQSPEAAASQIQEAKSQQDDVNEDSPKEIIDPSGMKNSFTQVTNRDDIILEENCCKSVQVTDRLHQGRMFQYNESDYTVSSRTQDTLPKSTFRSEAYQPEEEEENSSLASDECCNCCGEVEAPPKRKDSLQRKNSPPPVPPHRVHLESCEAKGMTGSNGKYPTCSCGYKWERDFISTDDSSMLSRIGARLIGSRTSNSGNTSVSEGDYCIHAME</sequence>
<reference evidence="2 3" key="1">
    <citation type="submission" date="2021-04" db="EMBL/GenBank/DDBJ databases">
        <authorList>
            <person name="Bliznina A."/>
        </authorList>
    </citation>
    <scope>NUCLEOTIDE SEQUENCE [LARGE SCALE GENOMIC DNA]</scope>
</reference>
<feature type="region of interest" description="Disordered" evidence="1">
    <location>
        <begin position="121"/>
        <end position="151"/>
    </location>
</feature>
<feature type="region of interest" description="Disordered" evidence="1">
    <location>
        <begin position="1"/>
        <end position="83"/>
    </location>
</feature>
<evidence type="ECO:0000256" key="1">
    <source>
        <dbReference type="SAM" id="MobiDB-lite"/>
    </source>
</evidence>